<dbReference type="PANTHER" id="PTHR10605">
    <property type="entry name" value="HEPARAN SULFATE SULFOTRANSFERASE"/>
    <property type="match status" value="1"/>
</dbReference>
<dbReference type="RefSeq" id="WP_006523893.1">
    <property type="nucleotide sequence ID" value="NC_021184.1"/>
</dbReference>
<keyword evidence="5" id="KW-1185">Reference proteome</keyword>
<sequence>MRKPNFFIVGAPKCGTTAMCEYLKVHPEIYMPKKKELHFWGSDLNSKWFIKDVNKYFENFLDASNEKMVGEASVWYLYSKKAANEIKEYDPNSKIIIMLRNPVDMIYSQHSQFLYNGNENITDFGEALNAENLRKEWIGIPKTAHFAEGLCYRETAKFTEQVQRYLNTFGRDNVHIIVFDDFKKNTAEVYKKTLKFLEVNNDFIIDFKVINPNKKVRSSKIRYILQNPTFPGKNILPNVVRKSLGKLIEKVNTKYVPRPEMDIKIRKILQAEFAPEIDKLSDLIKRDLRYWYLA</sequence>
<dbReference type="eggNOG" id="COG4424">
    <property type="taxonomic scope" value="Bacteria"/>
</dbReference>
<dbReference type="SUPFAM" id="SSF52540">
    <property type="entry name" value="P-loop containing nucleoside triphosphate hydrolases"/>
    <property type="match status" value="1"/>
</dbReference>
<dbReference type="Gene3D" id="3.40.50.300">
    <property type="entry name" value="P-loop containing nucleotide triphosphate hydrolases"/>
    <property type="match status" value="1"/>
</dbReference>
<dbReference type="KEGG" id="dgi:Desgi_1552"/>
<proteinExistence type="predicted"/>
<evidence type="ECO:0000313" key="4">
    <source>
        <dbReference type="EMBL" id="AGL01034.1"/>
    </source>
</evidence>
<name>R4KEN3_9FIRM</name>
<dbReference type="InterPro" id="IPR027417">
    <property type="entry name" value="P-loop_NTPase"/>
</dbReference>
<keyword evidence="1 4" id="KW-0808">Transferase</keyword>
<evidence type="ECO:0000313" key="5">
    <source>
        <dbReference type="Proteomes" id="UP000013520"/>
    </source>
</evidence>
<dbReference type="Pfam" id="PF00685">
    <property type="entry name" value="Sulfotransfer_1"/>
    <property type="match status" value="1"/>
</dbReference>
<evidence type="ECO:0000256" key="1">
    <source>
        <dbReference type="ARBA" id="ARBA00022679"/>
    </source>
</evidence>
<dbReference type="AlphaFoldDB" id="R4KEN3"/>
<dbReference type="PANTHER" id="PTHR10605:SF56">
    <property type="entry name" value="BIFUNCTIONAL HEPARAN SULFATE N-DEACETYLASE_N-SULFOTRANSFERASE"/>
    <property type="match status" value="1"/>
</dbReference>
<gene>
    <name evidence="4" type="ORF">Desgi_1552</name>
</gene>
<dbReference type="InterPro" id="IPR000863">
    <property type="entry name" value="Sulfotransferase_dom"/>
</dbReference>
<dbReference type="HOGENOM" id="CLU_017703_1_0_9"/>
<dbReference type="Proteomes" id="UP000013520">
    <property type="component" value="Chromosome"/>
</dbReference>
<evidence type="ECO:0000259" key="3">
    <source>
        <dbReference type="Pfam" id="PF00685"/>
    </source>
</evidence>
<dbReference type="EMBL" id="CP003273">
    <property type="protein sequence ID" value="AGL01034.1"/>
    <property type="molecule type" value="Genomic_DNA"/>
</dbReference>
<keyword evidence="2" id="KW-0325">Glycoprotein</keyword>
<dbReference type="GO" id="GO:0008146">
    <property type="term" value="F:sulfotransferase activity"/>
    <property type="evidence" value="ECO:0007669"/>
    <property type="project" value="InterPro"/>
</dbReference>
<organism evidence="4 5">
    <name type="scientific">Desulfoscipio gibsoniae DSM 7213</name>
    <dbReference type="NCBI Taxonomy" id="767817"/>
    <lineage>
        <taxon>Bacteria</taxon>
        <taxon>Bacillati</taxon>
        <taxon>Bacillota</taxon>
        <taxon>Clostridia</taxon>
        <taxon>Eubacteriales</taxon>
        <taxon>Desulfallaceae</taxon>
        <taxon>Desulfoscipio</taxon>
    </lineage>
</organism>
<evidence type="ECO:0000256" key="2">
    <source>
        <dbReference type="ARBA" id="ARBA00023180"/>
    </source>
</evidence>
<feature type="domain" description="Sulfotransferase" evidence="3">
    <location>
        <begin position="4"/>
        <end position="200"/>
    </location>
</feature>
<protein>
    <submittedName>
        <fullName evidence="4">Sulfotransferase family protein</fullName>
    </submittedName>
</protein>
<dbReference type="InterPro" id="IPR037359">
    <property type="entry name" value="NST/OST"/>
</dbReference>
<accession>R4KEN3</accession>
<dbReference type="STRING" id="767817.Desgi_1552"/>
<dbReference type="OrthoDB" id="9797480at2"/>
<reference evidence="4 5" key="1">
    <citation type="submission" date="2012-01" db="EMBL/GenBank/DDBJ databases">
        <title>Complete sequence of Desulfotomaculum gibsoniae DSM 7213.</title>
        <authorList>
            <consortium name="US DOE Joint Genome Institute"/>
            <person name="Lucas S."/>
            <person name="Han J."/>
            <person name="Lapidus A."/>
            <person name="Cheng J.-F."/>
            <person name="Goodwin L."/>
            <person name="Pitluck S."/>
            <person name="Peters L."/>
            <person name="Ovchinnikova G."/>
            <person name="Teshima H."/>
            <person name="Detter J.C."/>
            <person name="Han C."/>
            <person name="Tapia R."/>
            <person name="Land M."/>
            <person name="Hauser L."/>
            <person name="Kyrpides N."/>
            <person name="Ivanova N."/>
            <person name="Pagani I."/>
            <person name="Parshina S."/>
            <person name="Plugge C."/>
            <person name="Muyzer G."/>
            <person name="Kuever J."/>
            <person name="Ivanova A."/>
            <person name="Nazina T."/>
            <person name="Klenk H.-P."/>
            <person name="Brambilla E."/>
            <person name="Spring S."/>
            <person name="Stams A.F."/>
            <person name="Woyke T."/>
        </authorList>
    </citation>
    <scope>NUCLEOTIDE SEQUENCE [LARGE SCALE GENOMIC DNA]</scope>
    <source>
        <strain evidence="4 5">DSM 7213</strain>
    </source>
</reference>